<keyword evidence="10" id="KW-1185">Reference proteome</keyword>
<comment type="subcellular location">
    <subcellularLocation>
        <location evidence="1 7">Cell membrane</location>
        <topology evidence="1 7">Multi-pass membrane protein</topology>
    </subcellularLocation>
</comment>
<comment type="similarity">
    <text evidence="7">Belongs to the drug/metabolite transporter (DMT) superfamily. Small multidrug resistance (SMR) (TC 2.A.7.1) family.</text>
</comment>
<feature type="transmembrane region" description="Helical" evidence="8">
    <location>
        <begin position="58"/>
        <end position="79"/>
    </location>
</feature>
<dbReference type="InterPro" id="IPR037185">
    <property type="entry name" value="EmrE-like"/>
</dbReference>
<dbReference type="GO" id="GO:0022857">
    <property type="term" value="F:transmembrane transporter activity"/>
    <property type="evidence" value="ECO:0007669"/>
    <property type="project" value="InterPro"/>
</dbReference>
<evidence type="ECO:0000256" key="7">
    <source>
        <dbReference type="RuleBase" id="RU003942"/>
    </source>
</evidence>
<sequence length="115" mass="12322">MKGYMHLIIAIILEVFGTTMMKLSNGFSNLLPTISFIIGFGFAFYFLSLSLKTISLSLAYAIWSGVGTALTALIGIVLWEEPFSYLTGLGLVAIIGGVILLNIAPKQENVSQSAS</sequence>
<organism evidence="9 10">
    <name type="scientific">Virgibacillus pantothenticus</name>
    <dbReference type="NCBI Taxonomy" id="1473"/>
    <lineage>
        <taxon>Bacteria</taxon>
        <taxon>Bacillati</taxon>
        <taxon>Bacillota</taxon>
        <taxon>Bacilli</taxon>
        <taxon>Bacillales</taxon>
        <taxon>Bacillaceae</taxon>
        <taxon>Virgibacillus</taxon>
    </lineage>
</organism>
<feature type="transmembrane region" description="Helical" evidence="8">
    <location>
        <begin position="85"/>
        <end position="104"/>
    </location>
</feature>
<name>A0A0L0QNV9_VIRPA</name>
<dbReference type="Pfam" id="PF00893">
    <property type="entry name" value="Multi_Drug_Res"/>
    <property type="match status" value="1"/>
</dbReference>
<gene>
    <name evidence="9" type="ORF">AFK71_16065</name>
</gene>
<dbReference type="GeneID" id="66870973"/>
<evidence type="ECO:0000313" key="9">
    <source>
        <dbReference type="EMBL" id="KNE19928.1"/>
    </source>
</evidence>
<keyword evidence="6 8" id="KW-0472">Membrane</keyword>
<dbReference type="RefSeq" id="WP_050352491.1">
    <property type="nucleotide sequence ID" value="NZ_BOSN01000001.1"/>
</dbReference>
<evidence type="ECO:0000256" key="2">
    <source>
        <dbReference type="ARBA" id="ARBA00022448"/>
    </source>
</evidence>
<dbReference type="OrthoDB" id="21828at2"/>
<keyword evidence="5 8" id="KW-1133">Transmembrane helix</keyword>
<dbReference type="InterPro" id="IPR000390">
    <property type="entry name" value="Small_drug/metabolite_transptr"/>
</dbReference>
<comment type="caution">
    <text evidence="9">The sequence shown here is derived from an EMBL/GenBank/DDBJ whole genome shotgun (WGS) entry which is preliminary data.</text>
</comment>
<dbReference type="Proteomes" id="UP000036780">
    <property type="component" value="Unassembled WGS sequence"/>
</dbReference>
<dbReference type="Gene3D" id="1.10.3730.20">
    <property type="match status" value="1"/>
</dbReference>
<dbReference type="GO" id="GO:0005886">
    <property type="term" value="C:plasma membrane"/>
    <property type="evidence" value="ECO:0007669"/>
    <property type="project" value="UniProtKB-SubCell"/>
</dbReference>
<evidence type="ECO:0000256" key="3">
    <source>
        <dbReference type="ARBA" id="ARBA00022475"/>
    </source>
</evidence>
<keyword evidence="4 7" id="KW-0812">Transmembrane</keyword>
<evidence type="ECO:0000256" key="8">
    <source>
        <dbReference type="SAM" id="Phobius"/>
    </source>
</evidence>
<protein>
    <recommendedName>
        <fullName evidence="11">Multidrug transporter</fullName>
    </recommendedName>
</protein>
<dbReference type="AlphaFoldDB" id="A0A0L0QNV9"/>
<dbReference type="PANTHER" id="PTHR30561:SF1">
    <property type="entry name" value="MULTIDRUG TRANSPORTER EMRE"/>
    <property type="match status" value="1"/>
</dbReference>
<dbReference type="PANTHER" id="PTHR30561">
    <property type="entry name" value="SMR FAMILY PROTON-DEPENDENT DRUG EFFLUX TRANSPORTER SUGE"/>
    <property type="match status" value="1"/>
</dbReference>
<evidence type="ECO:0000256" key="6">
    <source>
        <dbReference type="ARBA" id="ARBA00023136"/>
    </source>
</evidence>
<evidence type="ECO:0000256" key="4">
    <source>
        <dbReference type="ARBA" id="ARBA00022692"/>
    </source>
</evidence>
<dbReference type="EMBL" id="LGTO01000007">
    <property type="protein sequence ID" value="KNE19928.1"/>
    <property type="molecule type" value="Genomic_DNA"/>
</dbReference>
<dbReference type="SUPFAM" id="SSF103481">
    <property type="entry name" value="Multidrug resistance efflux transporter EmrE"/>
    <property type="match status" value="1"/>
</dbReference>
<evidence type="ECO:0000256" key="5">
    <source>
        <dbReference type="ARBA" id="ARBA00022989"/>
    </source>
</evidence>
<feature type="transmembrane region" description="Helical" evidence="8">
    <location>
        <begin position="30"/>
        <end position="51"/>
    </location>
</feature>
<keyword evidence="2" id="KW-0813">Transport</keyword>
<evidence type="ECO:0000313" key="10">
    <source>
        <dbReference type="Proteomes" id="UP000036780"/>
    </source>
</evidence>
<dbReference type="InterPro" id="IPR045324">
    <property type="entry name" value="Small_multidrug_res"/>
</dbReference>
<evidence type="ECO:0008006" key="11">
    <source>
        <dbReference type="Google" id="ProtNLM"/>
    </source>
</evidence>
<evidence type="ECO:0000256" key="1">
    <source>
        <dbReference type="ARBA" id="ARBA00004651"/>
    </source>
</evidence>
<feature type="transmembrane region" description="Helical" evidence="8">
    <location>
        <begin position="7"/>
        <end position="24"/>
    </location>
</feature>
<reference evidence="10" key="1">
    <citation type="submission" date="2015-07" db="EMBL/GenBank/DDBJ databases">
        <title>Fjat-10053 dsm26.</title>
        <authorList>
            <person name="Liu B."/>
            <person name="Wang J."/>
            <person name="Zhu Y."/>
            <person name="Liu G."/>
            <person name="Chen Q."/>
            <person name="Chen Z."/>
            <person name="Lan J."/>
            <person name="Che J."/>
            <person name="Ge C."/>
            <person name="Shi H."/>
            <person name="Pan Z."/>
            <person name="Liu X."/>
        </authorList>
    </citation>
    <scope>NUCLEOTIDE SEQUENCE [LARGE SCALE GENOMIC DNA]</scope>
    <source>
        <strain evidence="10">DSM 26</strain>
    </source>
</reference>
<proteinExistence type="inferred from homology"/>
<dbReference type="PATRIC" id="fig|1473.5.peg.1896"/>
<accession>A0A0L0QNV9</accession>
<dbReference type="FunFam" id="1.10.3730.20:FF:000001">
    <property type="entry name" value="Quaternary ammonium compound resistance transporter SugE"/>
    <property type="match status" value="1"/>
</dbReference>
<keyword evidence="3" id="KW-1003">Cell membrane</keyword>